<reference evidence="1 2" key="1">
    <citation type="journal article" date="2006" name="Nature">
        <title>Global trends of whole-genome duplications revealed by the ciliate Paramecium tetraurelia.</title>
        <authorList>
            <consortium name="Genoscope"/>
            <person name="Aury J.-M."/>
            <person name="Jaillon O."/>
            <person name="Duret L."/>
            <person name="Noel B."/>
            <person name="Jubin C."/>
            <person name="Porcel B.M."/>
            <person name="Segurens B."/>
            <person name="Daubin V."/>
            <person name="Anthouard V."/>
            <person name="Aiach N."/>
            <person name="Arnaiz O."/>
            <person name="Billaut A."/>
            <person name="Beisson J."/>
            <person name="Blanc I."/>
            <person name="Bouhouche K."/>
            <person name="Camara F."/>
            <person name="Duharcourt S."/>
            <person name="Guigo R."/>
            <person name="Gogendeau D."/>
            <person name="Katinka M."/>
            <person name="Keller A.-M."/>
            <person name="Kissmehl R."/>
            <person name="Klotz C."/>
            <person name="Koll F."/>
            <person name="Le Moue A."/>
            <person name="Lepere C."/>
            <person name="Malinsky S."/>
            <person name="Nowacki M."/>
            <person name="Nowak J.K."/>
            <person name="Plattner H."/>
            <person name="Poulain J."/>
            <person name="Ruiz F."/>
            <person name="Serrano V."/>
            <person name="Zagulski M."/>
            <person name="Dessen P."/>
            <person name="Betermier M."/>
            <person name="Weissenbach J."/>
            <person name="Scarpelli C."/>
            <person name="Schachter V."/>
            <person name="Sperling L."/>
            <person name="Meyer E."/>
            <person name="Cohen J."/>
            <person name="Wincker P."/>
        </authorList>
    </citation>
    <scope>NUCLEOTIDE SEQUENCE [LARGE SCALE GENOMIC DNA]</scope>
    <source>
        <strain evidence="1 2">Stock d4-2</strain>
    </source>
</reference>
<evidence type="ECO:0000313" key="1">
    <source>
        <dbReference type="EMBL" id="CAK65433.1"/>
    </source>
</evidence>
<keyword evidence="2" id="KW-1185">Reference proteome</keyword>
<organism evidence="1 2">
    <name type="scientific">Paramecium tetraurelia</name>
    <dbReference type="NCBI Taxonomy" id="5888"/>
    <lineage>
        <taxon>Eukaryota</taxon>
        <taxon>Sar</taxon>
        <taxon>Alveolata</taxon>
        <taxon>Ciliophora</taxon>
        <taxon>Intramacronucleata</taxon>
        <taxon>Oligohymenophorea</taxon>
        <taxon>Peniculida</taxon>
        <taxon>Parameciidae</taxon>
        <taxon>Paramecium</taxon>
    </lineage>
</organism>
<dbReference type="EMBL" id="CT868039">
    <property type="protein sequence ID" value="CAK65433.1"/>
    <property type="molecule type" value="Genomic_DNA"/>
</dbReference>
<dbReference type="AlphaFoldDB" id="A0C3R6"/>
<proteinExistence type="predicted"/>
<dbReference type="HOGENOM" id="CLU_3243299_0_0_1"/>
<dbReference type="GeneID" id="76803741"/>
<dbReference type="RefSeq" id="XP_052287126.1">
    <property type="nucleotide sequence ID" value="XM_052431207.1"/>
</dbReference>
<accession>A0C3R6</accession>
<dbReference type="Proteomes" id="UP000000600">
    <property type="component" value="Unassembled WGS sequence"/>
</dbReference>
<protein>
    <submittedName>
        <fullName evidence="1">Uncharacterized protein</fullName>
    </submittedName>
</protein>
<gene>
    <name evidence="1" type="ORF">GSPATT00034912001</name>
</gene>
<dbReference type="InParanoid" id="A0C3R6"/>
<name>A0C3R6_PARTE</name>
<evidence type="ECO:0000313" key="2">
    <source>
        <dbReference type="Proteomes" id="UP000000600"/>
    </source>
</evidence>
<sequence length="43" mass="4857">MIDLSFKISEEKEKSALGESSTIYGKSIMKSRCLQIQRTCKTS</sequence>